<protein>
    <submittedName>
        <fullName evidence="1">Uncharacterized protein</fullName>
    </submittedName>
</protein>
<reference evidence="1" key="1">
    <citation type="journal article" date="2020" name="G3 (Bethesda)">
        <title>High-Quality Assemblies for Three Invasive Social Wasps from the &lt;i&gt;Vespula&lt;/i&gt; Genus.</title>
        <authorList>
            <person name="Harrop T.W.R."/>
            <person name="Guhlin J."/>
            <person name="McLaughlin G.M."/>
            <person name="Permina E."/>
            <person name="Stockwell P."/>
            <person name="Gilligan J."/>
            <person name="Le Lec M.F."/>
            <person name="Gruber M.A.M."/>
            <person name="Quinn O."/>
            <person name="Lovegrove M."/>
            <person name="Duncan E.J."/>
            <person name="Remnant E.J."/>
            <person name="Van Eeckhoven J."/>
            <person name="Graham B."/>
            <person name="Knapp R.A."/>
            <person name="Langford K.W."/>
            <person name="Kronenberg Z."/>
            <person name="Press M.O."/>
            <person name="Eacker S.M."/>
            <person name="Wilson-Rankin E.E."/>
            <person name="Purcell J."/>
            <person name="Lester P.J."/>
            <person name="Dearden P.K."/>
        </authorList>
    </citation>
    <scope>NUCLEOTIDE SEQUENCE</scope>
    <source>
        <strain evidence="1">Linc-1</strain>
    </source>
</reference>
<keyword evidence="2" id="KW-1185">Reference proteome</keyword>
<dbReference type="Proteomes" id="UP000617340">
    <property type="component" value="Unassembled WGS sequence"/>
</dbReference>
<gene>
    <name evidence="1" type="ORF">HZH68_007409</name>
</gene>
<evidence type="ECO:0000313" key="1">
    <source>
        <dbReference type="EMBL" id="KAF7401589.1"/>
    </source>
</evidence>
<organism evidence="1 2">
    <name type="scientific">Vespula germanica</name>
    <name type="common">German yellow jacket</name>
    <name type="synonym">Paravespula germanica</name>
    <dbReference type="NCBI Taxonomy" id="30212"/>
    <lineage>
        <taxon>Eukaryota</taxon>
        <taxon>Metazoa</taxon>
        <taxon>Ecdysozoa</taxon>
        <taxon>Arthropoda</taxon>
        <taxon>Hexapoda</taxon>
        <taxon>Insecta</taxon>
        <taxon>Pterygota</taxon>
        <taxon>Neoptera</taxon>
        <taxon>Endopterygota</taxon>
        <taxon>Hymenoptera</taxon>
        <taxon>Apocrita</taxon>
        <taxon>Aculeata</taxon>
        <taxon>Vespoidea</taxon>
        <taxon>Vespidae</taxon>
        <taxon>Vespinae</taxon>
        <taxon>Vespula</taxon>
    </lineage>
</organism>
<proteinExistence type="predicted"/>
<accession>A0A834K6V7</accession>
<sequence>MPRSVFPGSRSVWPIEGEAFSWITFRLHRIGYTLYGKACLSLEGSLYRLSITMEPLQTVRASKTKEKETEKERKREKEIRSTKRRYIYLLIAS</sequence>
<evidence type="ECO:0000313" key="2">
    <source>
        <dbReference type="Proteomes" id="UP000617340"/>
    </source>
</evidence>
<name>A0A834K6V7_VESGE</name>
<dbReference type="AlphaFoldDB" id="A0A834K6V7"/>
<dbReference type="EMBL" id="JACSDZ010000006">
    <property type="protein sequence ID" value="KAF7401589.1"/>
    <property type="molecule type" value="Genomic_DNA"/>
</dbReference>
<comment type="caution">
    <text evidence="1">The sequence shown here is derived from an EMBL/GenBank/DDBJ whole genome shotgun (WGS) entry which is preliminary data.</text>
</comment>